<dbReference type="Pfam" id="PF00440">
    <property type="entry name" value="TetR_N"/>
    <property type="match status" value="1"/>
</dbReference>
<feature type="domain" description="HTH tetR-type" evidence="6">
    <location>
        <begin position="8"/>
        <end position="68"/>
    </location>
</feature>
<organism evidence="7 8">
    <name type="scientific">Schumannella luteola</name>
    <dbReference type="NCBI Taxonomy" id="472059"/>
    <lineage>
        <taxon>Bacteria</taxon>
        <taxon>Bacillati</taxon>
        <taxon>Actinomycetota</taxon>
        <taxon>Actinomycetes</taxon>
        <taxon>Micrococcales</taxon>
        <taxon>Microbacteriaceae</taxon>
        <taxon>Schumannella</taxon>
    </lineage>
</organism>
<dbReference type="GO" id="GO:0003700">
    <property type="term" value="F:DNA-binding transcription factor activity"/>
    <property type="evidence" value="ECO:0007669"/>
    <property type="project" value="TreeGrafter"/>
</dbReference>
<evidence type="ECO:0000256" key="1">
    <source>
        <dbReference type="ARBA" id="ARBA00022491"/>
    </source>
</evidence>
<proteinExistence type="predicted"/>
<dbReference type="GO" id="GO:0000976">
    <property type="term" value="F:transcription cis-regulatory region binding"/>
    <property type="evidence" value="ECO:0007669"/>
    <property type="project" value="TreeGrafter"/>
</dbReference>
<dbReference type="Proteomes" id="UP000553888">
    <property type="component" value="Unassembled WGS sequence"/>
</dbReference>
<dbReference type="InterPro" id="IPR039538">
    <property type="entry name" value="BetI_C"/>
</dbReference>
<protein>
    <submittedName>
        <fullName evidence="7">AcrR family transcriptional regulator</fullName>
    </submittedName>
</protein>
<keyword evidence="2" id="KW-0805">Transcription regulation</keyword>
<dbReference type="PROSITE" id="PS50977">
    <property type="entry name" value="HTH_TETR_2"/>
    <property type="match status" value="1"/>
</dbReference>
<keyword evidence="8" id="KW-1185">Reference proteome</keyword>
<feature type="DNA-binding region" description="H-T-H motif" evidence="5">
    <location>
        <begin position="31"/>
        <end position="50"/>
    </location>
</feature>
<keyword evidence="3 5" id="KW-0238">DNA-binding</keyword>
<name>A0A852YPZ3_9MICO</name>
<evidence type="ECO:0000256" key="3">
    <source>
        <dbReference type="ARBA" id="ARBA00023125"/>
    </source>
</evidence>
<gene>
    <name evidence="7" type="ORF">BJ979_001901</name>
</gene>
<keyword evidence="4" id="KW-0804">Transcription</keyword>
<dbReference type="EMBL" id="JACBZY010000001">
    <property type="protein sequence ID" value="NYG99275.1"/>
    <property type="molecule type" value="Genomic_DNA"/>
</dbReference>
<evidence type="ECO:0000256" key="5">
    <source>
        <dbReference type="PROSITE-ProRule" id="PRU00335"/>
    </source>
</evidence>
<dbReference type="PANTHER" id="PTHR30055:SF234">
    <property type="entry name" value="HTH-TYPE TRANSCRIPTIONAL REGULATOR BETI"/>
    <property type="match status" value="1"/>
</dbReference>
<dbReference type="Gene3D" id="1.10.357.10">
    <property type="entry name" value="Tetracycline Repressor, domain 2"/>
    <property type="match status" value="1"/>
</dbReference>
<dbReference type="Pfam" id="PF13977">
    <property type="entry name" value="TetR_C_6"/>
    <property type="match status" value="1"/>
</dbReference>
<dbReference type="SUPFAM" id="SSF48498">
    <property type="entry name" value="Tetracyclin repressor-like, C-terminal domain"/>
    <property type="match status" value="1"/>
</dbReference>
<keyword evidence="1" id="KW-0678">Repressor</keyword>
<dbReference type="PANTHER" id="PTHR30055">
    <property type="entry name" value="HTH-TYPE TRANSCRIPTIONAL REGULATOR RUTR"/>
    <property type="match status" value="1"/>
</dbReference>
<dbReference type="AlphaFoldDB" id="A0A852YPZ3"/>
<accession>A0A852YPZ3</accession>
<evidence type="ECO:0000313" key="8">
    <source>
        <dbReference type="Proteomes" id="UP000553888"/>
    </source>
</evidence>
<sequence>MPKKVDHDARRGEIADAFLRVTAREGYEAATSRAVAQELGVAIGALWHYFSGFDAVIDAAMDAVVARTNQRITATAEGLRGLAAVDAIVTEMLPLTKETRDEAHVVVGFWGRLSARGATAPDWSGDDDWLAALRRHLDEAKQLGELRPDADPEQLTTLLEAVFWGRQIVEVISSAPVDAAQHRAAAATALLPWIVTGAADGLAADRSDRIHTAHGQTPAPRASTT</sequence>
<evidence type="ECO:0000259" key="6">
    <source>
        <dbReference type="PROSITE" id="PS50977"/>
    </source>
</evidence>
<comment type="caution">
    <text evidence="7">The sequence shown here is derived from an EMBL/GenBank/DDBJ whole genome shotgun (WGS) entry which is preliminary data.</text>
</comment>
<dbReference type="InterPro" id="IPR050109">
    <property type="entry name" value="HTH-type_TetR-like_transc_reg"/>
</dbReference>
<evidence type="ECO:0000313" key="7">
    <source>
        <dbReference type="EMBL" id="NYG99275.1"/>
    </source>
</evidence>
<dbReference type="InterPro" id="IPR001647">
    <property type="entry name" value="HTH_TetR"/>
</dbReference>
<evidence type="ECO:0000256" key="2">
    <source>
        <dbReference type="ARBA" id="ARBA00023015"/>
    </source>
</evidence>
<dbReference type="RefSeq" id="WP_179567362.1">
    <property type="nucleotide sequence ID" value="NZ_JACBZY010000001.1"/>
</dbReference>
<dbReference type="SUPFAM" id="SSF46689">
    <property type="entry name" value="Homeodomain-like"/>
    <property type="match status" value="1"/>
</dbReference>
<dbReference type="InterPro" id="IPR009057">
    <property type="entry name" value="Homeodomain-like_sf"/>
</dbReference>
<dbReference type="InterPro" id="IPR036271">
    <property type="entry name" value="Tet_transcr_reg_TetR-rel_C_sf"/>
</dbReference>
<reference evidence="7 8" key="1">
    <citation type="submission" date="2020-07" db="EMBL/GenBank/DDBJ databases">
        <title>Sequencing the genomes of 1000 actinobacteria strains.</title>
        <authorList>
            <person name="Klenk H.-P."/>
        </authorList>
    </citation>
    <scope>NUCLEOTIDE SEQUENCE [LARGE SCALE GENOMIC DNA]</scope>
    <source>
        <strain evidence="7 8">DSM 23141</strain>
    </source>
</reference>
<evidence type="ECO:0000256" key="4">
    <source>
        <dbReference type="ARBA" id="ARBA00023163"/>
    </source>
</evidence>